<evidence type="ECO:0000313" key="13">
    <source>
        <dbReference type="Proteomes" id="UP001219518"/>
    </source>
</evidence>
<gene>
    <name evidence="12" type="ORF">KUF71_006941</name>
</gene>
<dbReference type="PANTHER" id="PTHR46481">
    <property type="entry name" value="ZINC FINGER BED DOMAIN-CONTAINING PROTEIN 4"/>
    <property type="match status" value="1"/>
</dbReference>
<dbReference type="Proteomes" id="UP001219518">
    <property type="component" value="Unassembled WGS sequence"/>
</dbReference>
<evidence type="ECO:0000256" key="8">
    <source>
        <dbReference type="ARBA" id="ARBA00023242"/>
    </source>
</evidence>
<dbReference type="SUPFAM" id="SSF57667">
    <property type="entry name" value="beta-beta-alpha zinc fingers"/>
    <property type="match status" value="1"/>
</dbReference>
<proteinExistence type="predicted"/>
<evidence type="ECO:0000256" key="6">
    <source>
        <dbReference type="ARBA" id="ARBA00023125"/>
    </source>
</evidence>
<dbReference type="InterPro" id="IPR012337">
    <property type="entry name" value="RNaseH-like_sf"/>
</dbReference>
<dbReference type="PROSITE" id="PS50808">
    <property type="entry name" value="ZF_BED"/>
    <property type="match status" value="1"/>
</dbReference>
<dbReference type="SMART" id="SM00614">
    <property type="entry name" value="ZnF_BED"/>
    <property type="match status" value="1"/>
</dbReference>
<feature type="region of interest" description="Disordered" evidence="10">
    <location>
        <begin position="300"/>
        <end position="328"/>
    </location>
</feature>
<reference evidence="12" key="2">
    <citation type="journal article" date="2023" name="BMC Genomics">
        <title>Pest status, molecular evolution, and epigenetic factors derived from the genome assembly of Frankliniella fusca, a thysanopteran phytovirus vector.</title>
        <authorList>
            <person name="Catto M.A."/>
            <person name="Labadie P.E."/>
            <person name="Jacobson A.L."/>
            <person name="Kennedy G.G."/>
            <person name="Srinivasan R."/>
            <person name="Hunt B.G."/>
        </authorList>
    </citation>
    <scope>NUCLEOTIDE SEQUENCE</scope>
    <source>
        <strain evidence="12">PL_HMW_Pooled</strain>
    </source>
</reference>
<keyword evidence="6" id="KW-0238">DNA-binding</keyword>
<dbReference type="EMBL" id="JAHWGI010000723">
    <property type="protein sequence ID" value="KAK3917410.1"/>
    <property type="molecule type" value="Genomic_DNA"/>
</dbReference>
<dbReference type="InterPro" id="IPR003656">
    <property type="entry name" value="Znf_BED"/>
</dbReference>
<dbReference type="GO" id="GO:0016874">
    <property type="term" value="F:ligase activity"/>
    <property type="evidence" value="ECO:0007669"/>
    <property type="project" value="UniProtKB-KW"/>
</dbReference>
<comment type="subcellular location">
    <subcellularLocation>
        <location evidence="1">Nucleus</location>
    </subcellularLocation>
</comment>
<evidence type="ECO:0000256" key="10">
    <source>
        <dbReference type="SAM" id="MobiDB-lite"/>
    </source>
</evidence>
<feature type="compositionally biased region" description="Acidic residues" evidence="10">
    <location>
        <begin position="316"/>
        <end position="328"/>
    </location>
</feature>
<dbReference type="Pfam" id="PF05699">
    <property type="entry name" value="Dimer_Tnp_hAT"/>
    <property type="match status" value="1"/>
</dbReference>
<dbReference type="SUPFAM" id="SSF140996">
    <property type="entry name" value="Hermes dimerisation domain"/>
    <property type="match status" value="1"/>
</dbReference>
<evidence type="ECO:0000256" key="3">
    <source>
        <dbReference type="ARBA" id="ARBA00022771"/>
    </source>
</evidence>
<evidence type="ECO:0000256" key="9">
    <source>
        <dbReference type="PROSITE-ProRule" id="PRU00027"/>
    </source>
</evidence>
<evidence type="ECO:0000256" key="7">
    <source>
        <dbReference type="ARBA" id="ARBA00023163"/>
    </source>
</evidence>
<feature type="region of interest" description="Disordered" evidence="10">
    <location>
        <begin position="546"/>
        <end position="572"/>
    </location>
</feature>
<keyword evidence="7" id="KW-0804">Transcription</keyword>
<dbReference type="GO" id="GO:0005634">
    <property type="term" value="C:nucleus"/>
    <property type="evidence" value="ECO:0007669"/>
    <property type="project" value="UniProtKB-SubCell"/>
</dbReference>
<keyword evidence="4" id="KW-0862">Zinc</keyword>
<dbReference type="Pfam" id="PF02892">
    <property type="entry name" value="zf-BED"/>
    <property type="match status" value="1"/>
</dbReference>
<protein>
    <submittedName>
        <fullName evidence="12">E3 SUMO-protein ligase ZBED1</fullName>
    </submittedName>
</protein>
<name>A0AAE1H9V0_9NEOP</name>
<keyword evidence="2" id="KW-0479">Metal-binding</keyword>
<dbReference type="InterPro" id="IPR008906">
    <property type="entry name" value="HATC_C_dom"/>
</dbReference>
<dbReference type="SUPFAM" id="SSF53098">
    <property type="entry name" value="Ribonuclease H-like"/>
    <property type="match status" value="1"/>
</dbReference>
<evidence type="ECO:0000313" key="12">
    <source>
        <dbReference type="EMBL" id="KAK3917410.1"/>
    </source>
</evidence>
<keyword evidence="5" id="KW-0805">Transcription regulation</keyword>
<keyword evidence="13" id="KW-1185">Reference proteome</keyword>
<comment type="caution">
    <text evidence="12">The sequence shown here is derived from an EMBL/GenBank/DDBJ whole genome shotgun (WGS) entry which is preliminary data.</text>
</comment>
<evidence type="ECO:0000256" key="5">
    <source>
        <dbReference type="ARBA" id="ARBA00023015"/>
    </source>
</evidence>
<keyword evidence="12" id="KW-0436">Ligase</keyword>
<evidence type="ECO:0000259" key="11">
    <source>
        <dbReference type="PROSITE" id="PS50808"/>
    </source>
</evidence>
<keyword evidence="3 9" id="KW-0863">Zinc-finger</keyword>
<accession>A0AAE1H9V0</accession>
<dbReference type="GO" id="GO:0009791">
    <property type="term" value="P:post-embryonic development"/>
    <property type="evidence" value="ECO:0007669"/>
    <property type="project" value="UniProtKB-ARBA"/>
</dbReference>
<dbReference type="InterPro" id="IPR036236">
    <property type="entry name" value="Znf_C2H2_sf"/>
</dbReference>
<dbReference type="AlphaFoldDB" id="A0AAE1H9V0"/>
<feature type="compositionally biased region" description="Acidic residues" evidence="10">
    <location>
        <begin position="75"/>
        <end position="88"/>
    </location>
</feature>
<evidence type="ECO:0000256" key="2">
    <source>
        <dbReference type="ARBA" id="ARBA00022723"/>
    </source>
</evidence>
<dbReference type="InterPro" id="IPR052035">
    <property type="entry name" value="ZnF_BED_domain_contain"/>
</dbReference>
<evidence type="ECO:0000256" key="4">
    <source>
        <dbReference type="ARBA" id="ARBA00022833"/>
    </source>
</evidence>
<evidence type="ECO:0000256" key="1">
    <source>
        <dbReference type="ARBA" id="ARBA00004123"/>
    </source>
</evidence>
<reference evidence="12" key="1">
    <citation type="submission" date="2021-07" db="EMBL/GenBank/DDBJ databases">
        <authorList>
            <person name="Catto M.A."/>
            <person name="Jacobson A."/>
            <person name="Kennedy G."/>
            <person name="Labadie P."/>
            <person name="Hunt B.G."/>
            <person name="Srinivasan R."/>
        </authorList>
    </citation>
    <scope>NUCLEOTIDE SEQUENCE</scope>
    <source>
        <strain evidence="12">PL_HMW_Pooled</strain>
        <tissue evidence="12">Head</tissue>
    </source>
</reference>
<dbReference type="GO" id="GO:0046983">
    <property type="term" value="F:protein dimerization activity"/>
    <property type="evidence" value="ECO:0007669"/>
    <property type="project" value="InterPro"/>
</dbReference>
<dbReference type="PANTHER" id="PTHR46481:SF10">
    <property type="entry name" value="ZINC FINGER BED DOMAIN-CONTAINING PROTEIN 39"/>
    <property type="match status" value="1"/>
</dbReference>
<organism evidence="12 13">
    <name type="scientific">Frankliniella fusca</name>
    <dbReference type="NCBI Taxonomy" id="407009"/>
    <lineage>
        <taxon>Eukaryota</taxon>
        <taxon>Metazoa</taxon>
        <taxon>Ecdysozoa</taxon>
        <taxon>Arthropoda</taxon>
        <taxon>Hexapoda</taxon>
        <taxon>Insecta</taxon>
        <taxon>Pterygota</taxon>
        <taxon>Neoptera</taxon>
        <taxon>Paraneoptera</taxon>
        <taxon>Thysanoptera</taxon>
        <taxon>Terebrantia</taxon>
        <taxon>Thripoidea</taxon>
        <taxon>Thripidae</taxon>
        <taxon>Frankliniella</taxon>
    </lineage>
</organism>
<dbReference type="GO" id="GO:0003677">
    <property type="term" value="F:DNA binding"/>
    <property type="evidence" value="ECO:0007669"/>
    <property type="project" value="UniProtKB-KW"/>
</dbReference>
<feature type="region of interest" description="Disordered" evidence="10">
    <location>
        <begin position="57"/>
        <end position="119"/>
    </location>
</feature>
<feature type="domain" description="BED-type" evidence="11">
    <location>
        <begin position="2"/>
        <end position="53"/>
    </location>
</feature>
<dbReference type="GO" id="GO:0008270">
    <property type="term" value="F:zinc ion binding"/>
    <property type="evidence" value="ECO:0007669"/>
    <property type="project" value="UniProtKB-KW"/>
</dbReference>
<sequence>MGKQSAVWNYFSKIEGGKKVKCSVCSEHLTYKNTTSNLLLHLVNKHKINVQVLPAKGGKRKRFSEEGKQANTESAESDTGEDPDDPPSQEDQAKRRKSYEGGPLDRCISNQTSFSEGGSRDKDCTNALMFMIVKDNLPLSTPEKPGFRVFTKTLQPLYHVPSEPTLTKCIEAKYLRLKLYVGDLIAKAQHITLTMDLWTHKYTMRSHLGVTAHLTIGSKIRSFELGARLMEERKTEQNISAAIRKICEEWQIDSNKVRACVTDGGANIRAAARAEFGDSKHIVCVCHRLNLIGQKAIGNMNAKPPSEQEAAQHDLPEDEEDLDVEGEEEAGADPLRALIIKVKKTVRFFRQSEVARARLDELQKAERGKTESSCLKLIQEVKTRWNSCYDMLERYLLLAPLVNRVILELQRSRASKARPPQIMTAEEEDTLKEVKDLLSPLARATLELSTEKNVTLSKCIPVVRNLRNDIEKFQPTTGISFNLKENLIKLINNSFAGIEGMRMFAISTLLDPRFKKFAFFQDQSAPRRIANAVSWAGDLVKQKMREAQESVTEEEAGTNGGERERTGEEASTDEFWGDFDREVQRQAAEQTGQDVAGGIPIQLRMFLDSPPVKRKENPDPLVAWESLKGEYKYVYAVAQEYLSILASSVPAERLFSHAGLIMNAKRTRLASKRLDMLVFLRSCDKETWFKVFI</sequence>
<keyword evidence="8" id="KW-0539">Nucleus</keyword>